<accession>A0A8S9Y3R6</accession>
<proteinExistence type="predicted"/>
<evidence type="ECO:0000256" key="1">
    <source>
        <dbReference type="SAM" id="MobiDB-lite"/>
    </source>
</evidence>
<feature type="compositionally biased region" description="Basic residues" evidence="1">
    <location>
        <begin position="500"/>
        <end position="535"/>
    </location>
</feature>
<name>A0A8S9Y3R6_APOLU</name>
<organism evidence="2 3">
    <name type="scientific">Apolygus lucorum</name>
    <name type="common">Small green plant bug</name>
    <name type="synonym">Lygocoris lucorum</name>
    <dbReference type="NCBI Taxonomy" id="248454"/>
    <lineage>
        <taxon>Eukaryota</taxon>
        <taxon>Metazoa</taxon>
        <taxon>Ecdysozoa</taxon>
        <taxon>Arthropoda</taxon>
        <taxon>Hexapoda</taxon>
        <taxon>Insecta</taxon>
        <taxon>Pterygota</taxon>
        <taxon>Neoptera</taxon>
        <taxon>Paraneoptera</taxon>
        <taxon>Hemiptera</taxon>
        <taxon>Heteroptera</taxon>
        <taxon>Panheteroptera</taxon>
        <taxon>Cimicomorpha</taxon>
        <taxon>Miridae</taxon>
        <taxon>Mirini</taxon>
        <taxon>Apolygus</taxon>
    </lineage>
</organism>
<feature type="region of interest" description="Disordered" evidence="1">
    <location>
        <begin position="168"/>
        <end position="215"/>
    </location>
</feature>
<feature type="compositionally biased region" description="Basic residues" evidence="1">
    <location>
        <begin position="418"/>
        <end position="462"/>
    </location>
</feature>
<feature type="region of interest" description="Disordered" evidence="1">
    <location>
        <begin position="1"/>
        <end position="33"/>
    </location>
</feature>
<protein>
    <submittedName>
        <fullName evidence="2">Uncharacterized protein</fullName>
    </submittedName>
</protein>
<feature type="compositionally biased region" description="Basic and acidic residues" evidence="1">
    <location>
        <begin position="394"/>
        <end position="410"/>
    </location>
</feature>
<comment type="caution">
    <text evidence="2">The sequence shown here is derived from an EMBL/GenBank/DDBJ whole genome shotgun (WGS) entry which is preliminary data.</text>
</comment>
<dbReference type="AlphaFoldDB" id="A0A8S9Y3R6"/>
<sequence>MSRPVKQSSSRKHSNRSSFDIDNGYFPESPEVNNPCESIYSTESLINRFPISDNYVQYNEILQKLVERKSHSLSPSSNNSSYEEWTRSQDDVVAAKAATKSLEDVLKSRISFTHDNSVKTKKWKTQDVLNYLTACRSQGLGSFSPMSSHTTSPTTTKTVNPVVLVAKVKEKKSNSQKTHKEKGSTKTPKSHHTSKSKSRSHSTRDGSQDGLLKDPVFPRKYKPTYKLSNFDYIKRGWTKLPDYSITYRCVTLGAEPAMPELWPFRERPDGRIDHYPGTNKEAGNFYGGLPYYIYYPNGEVAISINEGRAGPRMIVYSMSKKDESGRKVDSRPQAMFDAKGNGVVWDSDGRMKMNYDQIEGALYYNYNKARPVLHWYWKESTYLRMRRADLDGLAPDHNDDLDPNRPDHGSARSGSSKRSQKSKKSGKRKSRSAGKRKSKAGGSRKSKVGGRKSKVGGKRKSKVSSERKSKTGGTQKTPDKKKNKTPNKGKSDKSSERKSTTARRKSRKSTSGKRKSKVGKKGKSKTTRKFSKKRATRSDVPPLRKKPAKLKPITEVAPIPVKITDYVSMRILNQQHIHLDFDCGPIHYRFYLGVKIKPEIVERIDKVVHPKRVSNITPCIFELMPLRSLSLWNVNQKLKEVRKDAARRAFNRSVKTIAGFYSWWHKKKLVKFGKGGSPVLPLAQKSALKPK</sequence>
<dbReference type="OrthoDB" id="6631459at2759"/>
<feature type="compositionally biased region" description="Basic and acidic residues" evidence="1">
    <location>
        <begin position="489"/>
        <end position="499"/>
    </location>
</feature>
<dbReference type="Proteomes" id="UP000466442">
    <property type="component" value="Unassembled WGS sequence"/>
</dbReference>
<feature type="compositionally biased region" description="Basic residues" evidence="1">
    <location>
        <begin position="188"/>
        <end position="201"/>
    </location>
</feature>
<evidence type="ECO:0000313" key="3">
    <source>
        <dbReference type="Proteomes" id="UP000466442"/>
    </source>
</evidence>
<evidence type="ECO:0000313" key="2">
    <source>
        <dbReference type="EMBL" id="KAF6214505.1"/>
    </source>
</evidence>
<keyword evidence="3" id="KW-1185">Reference proteome</keyword>
<gene>
    <name evidence="2" type="ORF">GE061_009248</name>
</gene>
<feature type="region of interest" description="Disordered" evidence="1">
    <location>
        <begin position="142"/>
        <end position="161"/>
    </location>
</feature>
<reference evidence="2" key="1">
    <citation type="journal article" date="2021" name="Mol. Ecol. Resour.">
        <title>Apolygus lucorum genome provides insights into omnivorousness and mesophyll feeding.</title>
        <authorList>
            <person name="Liu Y."/>
            <person name="Liu H."/>
            <person name="Wang H."/>
            <person name="Huang T."/>
            <person name="Liu B."/>
            <person name="Yang B."/>
            <person name="Yin L."/>
            <person name="Li B."/>
            <person name="Zhang Y."/>
            <person name="Zhang S."/>
            <person name="Jiang F."/>
            <person name="Zhang X."/>
            <person name="Ren Y."/>
            <person name="Wang B."/>
            <person name="Wang S."/>
            <person name="Lu Y."/>
            <person name="Wu K."/>
            <person name="Fan W."/>
            <person name="Wang G."/>
        </authorList>
    </citation>
    <scope>NUCLEOTIDE SEQUENCE</scope>
    <source>
        <strain evidence="2">12Hb</strain>
    </source>
</reference>
<feature type="region of interest" description="Disordered" evidence="1">
    <location>
        <begin position="394"/>
        <end position="547"/>
    </location>
</feature>
<dbReference type="EMBL" id="WIXP02000002">
    <property type="protein sequence ID" value="KAF6214505.1"/>
    <property type="molecule type" value="Genomic_DNA"/>
</dbReference>